<reference evidence="2 3" key="1">
    <citation type="submission" date="2019-06" db="EMBL/GenBank/DDBJ databases">
        <title>Genome Sequence of the Brown Rot Fungal Pathogen Monilinia laxa.</title>
        <authorList>
            <person name="De Miccolis Angelini R.M."/>
            <person name="Landi L."/>
            <person name="Abate D."/>
            <person name="Pollastro S."/>
            <person name="Romanazzi G."/>
            <person name="Faretra F."/>
        </authorList>
    </citation>
    <scope>NUCLEOTIDE SEQUENCE [LARGE SCALE GENOMIC DNA]</scope>
    <source>
        <strain evidence="2 3">Mlax316</strain>
    </source>
</reference>
<feature type="compositionally biased region" description="Polar residues" evidence="1">
    <location>
        <begin position="370"/>
        <end position="379"/>
    </location>
</feature>
<feature type="compositionally biased region" description="Basic and acidic residues" evidence="1">
    <location>
        <begin position="351"/>
        <end position="369"/>
    </location>
</feature>
<protein>
    <submittedName>
        <fullName evidence="2">Uncharacterized protein</fullName>
    </submittedName>
</protein>
<dbReference type="EMBL" id="VIGI01000008">
    <property type="protein sequence ID" value="KAB8296930.1"/>
    <property type="molecule type" value="Genomic_DNA"/>
</dbReference>
<evidence type="ECO:0000313" key="2">
    <source>
        <dbReference type="EMBL" id="KAB8296930.1"/>
    </source>
</evidence>
<dbReference type="OrthoDB" id="3552175at2759"/>
<keyword evidence="3" id="KW-1185">Reference proteome</keyword>
<evidence type="ECO:0000256" key="1">
    <source>
        <dbReference type="SAM" id="MobiDB-lite"/>
    </source>
</evidence>
<feature type="region of interest" description="Disordered" evidence="1">
    <location>
        <begin position="322"/>
        <end position="384"/>
    </location>
</feature>
<evidence type="ECO:0000313" key="3">
    <source>
        <dbReference type="Proteomes" id="UP000326757"/>
    </source>
</evidence>
<dbReference type="Proteomes" id="UP000326757">
    <property type="component" value="Unassembled WGS sequence"/>
</dbReference>
<proteinExistence type="predicted"/>
<organism evidence="2 3">
    <name type="scientific">Monilinia laxa</name>
    <name type="common">Brown rot fungus</name>
    <name type="synonym">Sclerotinia laxa</name>
    <dbReference type="NCBI Taxonomy" id="61186"/>
    <lineage>
        <taxon>Eukaryota</taxon>
        <taxon>Fungi</taxon>
        <taxon>Dikarya</taxon>
        <taxon>Ascomycota</taxon>
        <taxon>Pezizomycotina</taxon>
        <taxon>Leotiomycetes</taxon>
        <taxon>Helotiales</taxon>
        <taxon>Sclerotiniaceae</taxon>
        <taxon>Monilinia</taxon>
    </lineage>
</organism>
<comment type="caution">
    <text evidence="2">The sequence shown here is derived from an EMBL/GenBank/DDBJ whole genome shotgun (WGS) entry which is preliminary data.</text>
</comment>
<name>A0A5N6K3L2_MONLA</name>
<sequence>MIMGKQSRRTANLSEGSINLDVTEHLHKLQKAEEGFSGQVSCKTKKIQQIESQVLLNKSQGVYQEPSKLINSHNPELQYAVHCVSNGKDQLKDHDITQEMKDCISGGEPGDSIQSTSIADLSIATQTPAASKHLKPSEKRNFYPCSCNSYNESHPLDPMDCGILEYALTGKTKKQVKELPNEAFCSSIQKLLEQPEYKSLKRNCLVVGWIKQASNDSSSSSAYVRSIDRAYRSLNDVYDDLVHSPSLCDDRSEPAGIGNTEDWLDPPKLNVHNHSLLDGIKSLSMEMPLSHPQTKVNFPERIPVISESIETKSHYLNLPSVEFDGTGIKESTSHPNRRQESELMESNITDKSGHTDPRQHLFPDSDRETYSQPRPNNLRGQKGEQRFNLENNSLVTSLNSCHSDSSGYWNDKLLHSHSDFSLPYCENDFCPDDKLELIDSRCSLLAPSGTRWSSTNLSKDKEVLSASDLVERLAILKQKSKNRSIAGRVKRFSDRRLQNWNQNAKFHESEGSDANAASIIASVKRISRFGYKIFTEYRNERNVKV</sequence>
<accession>A0A5N6K3L2</accession>
<dbReference type="AlphaFoldDB" id="A0A5N6K3L2"/>
<gene>
    <name evidence="2" type="ORF">EYC80_002338</name>
</gene>